<dbReference type="PANTHER" id="PTHR30273:SF2">
    <property type="entry name" value="PROTEIN FECR"/>
    <property type="match status" value="1"/>
</dbReference>
<dbReference type="PANTHER" id="PTHR30273">
    <property type="entry name" value="PERIPLASMIC SIGNAL SENSOR AND SIGMA FACTOR ACTIVATOR FECR-RELATED"/>
    <property type="match status" value="1"/>
</dbReference>
<feature type="domain" description="FecR protein" evidence="2">
    <location>
        <begin position="183"/>
        <end position="276"/>
    </location>
</feature>
<accession>A0ABS1R5R7</accession>
<feature type="domain" description="Protein FecR C-terminal" evidence="3">
    <location>
        <begin position="319"/>
        <end position="385"/>
    </location>
</feature>
<sequence>MQEKELKELFEKYLKNTCSEEEVRMYFNYFDTDAEPCIRKFIREELEKDLVTENLEEEALLADTASKVYNDIEITLNLKKIYRPFYSFKRFWLSVGAVAAVFIFLILSTYYIIYEQESPAFHMHSQNHSDDLPPGTYSALLTLADGRSIDLKDIDGGIRIGGDISYDDGEIITTATTGDLKLTVPRGGTYQLTLEDGTQVWLNSDSELIYPAHFGTNNRNVELRGEAYFKVSKDQKRPFYVGSSDQQIRVIGTEFNVNSYPENVDAVTTLVEGKVQIVDTKTNQNKTLVPGEQSIVGESRIEVNRVDVAPVISWKKGQFNFENKNLKIIMDEFARWYNIEVQYQGVIPSVNLYGDINRDVNLSFALQVLESAGIRYKLKGRVLTIVGSNK</sequence>
<name>A0ABS1R5R7_9SPHI</name>
<dbReference type="RefSeq" id="WP_202103752.1">
    <property type="nucleotide sequence ID" value="NZ_JAERTY010000008.1"/>
</dbReference>
<evidence type="ECO:0000313" key="5">
    <source>
        <dbReference type="Proteomes" id="UP000625283"/>
    </source>
</evidence>
<dbReference type="InterPro" id="IPR012373">
    <property type="entry name" value="Ferrdict_sens_TM"/>
</dbReference>
<gene>
    <name evidence="4" type="ORF">JKG61_14915</name>
</gene>
<feature type="transmembrane region" description="Helical" evidence="1">
    <location>
        <begin position="91"/>
        <end position="113"/>
    </location>
</feature>
<evidence type="ECO:0000256" key="1">
    <source>
        <dbReference type="SAM" id="Phobius"/>
    </source>
</evidence>
<evidence type="ECO:0000313" key="4">
    <source>
        <dbReference type="EMBL" id="MBL1410044.1"/>
    </source>
</evidence>
<proteinExistence type="predicted"/>
<keyword evidence="1" id="KW-0472">Membrane</keyword>
<reference evidence="4 5" key="1">
    <citation type="submission" date="2021-01" db="EMBL/GenBank/DDBJ databases">
        <title>C459-1 draft genome sequence.</title>
        <authorList>
            <person name="Zhang X.-F."/>
        </authorList>
    </citation>
    <scope>NUCLEOTIDE SEQUENCE [LARGE SCALE GENOMIC DNA]</scope>
    <source>
        <strain evidence="5">C459-1</strain>
    </source>
</reference>
<dbReference type="Pfam" id="PF04773">
    <property type="entry name" value="FecR"/>
    <property type="match status" value="1"/>
</dbReference>
<dbReference type="Gene3D" id="3.55.50.30">
    <property type="match status" value="1"/>
</dbReference>
<comment type="caution">
    <text evidence="4">The sequence shown here is derived from an EMBL/GenBank/DDBJ whole genome shotgun (WGS) entry which is preliminary data.</text>
</comment>
<protein>
    <submittedName>
        <fullName evidence="4">FecR domain-containing protein</fullName>
    </submittedName>
</protein>
<keyword evidence="1" id="KW-1133">Transmembrane helix</keyword>
<dbReference type="InterPro" id="IPR006860">
    <property type="entry name" value="FecR"/>
</dbReference>
<organism evidence="4 5">
    <name type="scientific">Sphingobacterium faecale</name>
    <dbReference type="NCBI Taxonomy" id="2803775"/>
    <lineage>
        <taxon>Bacteria</taxon>
        <taxon>Pseudomonadati</taxon>
        <taxon>Bacteroidota</taxon>
        <taxon>Sphingobacteriia</taxon>
        <taxon>Sphingobacteriales</taxon>
        <taxon>Sphingobacteriaceae</taxon>
        <taxon>Sphingobacterium</taxon>
    </lineage>
</organism>
<keyword evidence="1" id="KW-0812">Transmembrane</keyword>
<dbReference type="EMBL" id="JAERTY010000008">
    <property type="protein sequence ID" value="MBL1410044.1"/>
    <property type="molecule type" value="Genomic_DNA"/>
</dbReference>
<dbReference type="Gene3D" id="2.60.120.1440">
    <property type="match status" value="1"/>
</dbReference>
<dbReference type="InterPro" id="IPR032508">
    <property type="entry name" value="FecR_C"/>
</dbReference>
<dbReference type="Pfam" id="PF16344">
    <property type="entry name" value="FecR_C"/>
    <property type="match status" value="1"/>
</dbReference>
<keyword evidence="5" id="KW-1185">Reference proteome</keyword>
<evidence type="ECO:0000259" key="2">
    <source>
        <dbReference type="Pfam" id="PF04773"/>
    </source>
</evidence>
<evidence type="ECO:0000259" key="3">
    <source>
        <dbReference type="Pfam" id="PF16344"/>
    </source>
</evidence>
<dbReference type="Proteomes" id="UP000625283">
    <property type="component" value="Unassembled WGS sequence"/>
</dbReference>